<organism evidence="3 4">
    <name type="scientific">Ignelater luminosus</name>
    <name type="common">Cucubano</name>
    <name type="synonym">Pyrophorus luminosus</name>
    <dbReference type="NCBI Taxonomy" id="2038154"/>
    <lineage>
        <taxon>Eukaryota</taxon>
        <taxon>Metazoa</taxon>
        <taxon>Ecdysozoa</taxon>
        <taxon>Arthropoda</taxon>
        <taxon>Hexapoda</taxon>
        <taxon>Insecta</taxon>
        <taxon>Pterygota</taxon>
        <taxon>Neoptera</taxon>
        <taxon>Endopterygota</taxon>
        <taxon>Coleoptera</taxon>
        <taxon>Polyphaga</taxon>
        <taxon>Elateriformia</taxon>
        <taxon>Elateroidea</taxon>
        <taxon>Elateridae</taxon>
        <taxon>Agrypninae</taxon>
        <taxon>Pyrophorini</taxon>
        <taxon>Ignelater</taxon>
    </lineage>
</organism>
<feature type="domain" description="Mutator-like transposase" evidence="2">
    <location>
        <begin position="7"/>
        <end position="94"/>
    </location>
</feature>
<dbReference type="AlphaFoldDB" id="A0A8K0G988"/>
<evidence type="ECO:0000256" key="1">
    <source>
        <dbReference type="SAM" id="Coils"/>
    </source>
</evidence>
<gene>
    <name evidence="3" type="ORF">ILUMI_15727</name>
</gene>
<keyword evidence="4" id="KW-1185">Reference proteome</keyword>
<accession>A0A8K0G988</accession>
<sequence length="153" mass="17350">MTFKLHTSDDKNDDANDDAVLGIMTTGSGFSHLEQLTASLDVTCMPLRKYQATHNKMFNLWEDNASKVMKKAAEKKSALTAEDVSADDIPMITGTARKVECDKSYRENFEKPDMSPDNFIIEARTFLDQLAKTEEEIQEILRRKIKENRISGI</sequence>
<keyword evidence="1" id="KW-0175">Coiled coil</keyword>
<dbReference type="EMBL" id="VTPC01052353">
    <property type="protein sequence ID" value="KAF2890446.1"/>
    <property type="molecule type" value="Genomic_DNA"/>
</dbReference>
<feature type="coiled-coil region" evidence="1">
    <location>
        <begin position="123"/>
        <end position="150"/>
    </location>
</feature>
<reference evidence="3" key="1">
    <citation type="submission" date="2019-08" db="EMBL/GenBank/DDBJ databases">
        <title>The genome of the North American firefly Photinus pyralis.</title>
        <authorList>
            <consortium name="Photinus pyralis genome working group"/>
            <person name="Fallon T.R."/>
            <person name="Sander Lower S.E."/>
            <person name="Weng J.-K."/>
        </authorList>
    </citation>
    <scope>NUCLEOTIDE SEQUENCE</scope>
    <source>
        <strain evidence="3">TRF0915ILg1</strain>
        <tissue evidence="3">Whole body</tissue>
    </source>
</reference>
<dbReference type="InterPro" id="IPR049012">
    <property type="entry name" value="Mutator_transp_dom"/>
</dbReference>
<proteinExistence type="predicted"/>
<comment type="caution">
    <text evidence="3">The sequence shown here is derived from an EMBL/GenBank/DDBJ whole genome shotgun (WGS) entry which is preliminary data.</text>
</comment>
<dbReference type="OrthoDB" id="6781756at2759"/>
<evidence type="ECO:0000313" key="4">
    <source>
        <dbReference type="Proteomes" id="UP000801492"/>
    </source>
</evidence>
<dbReference type="Proteomes" id="UP000801492">
    <property type="component" value="Unassembled WGS sequence"/>
</dbReference>
<name>A0A8K0G988_IGNLU</name>
<protein>
    <recommendedName>
        <fullName evidence="2">Mutator-like transposase domain-containing protein</fullName>
    </recommendedName>
</protein>
<evidence type="ECO:0000259" key="2">
    <source>
        <dbReference type="Pfam" id="PF20700"/>
    </source>
</evidence>
<dbReference type="Pfam" id="PF20700">
    <property type="entry name" value="Mutator"/>
    <property type="match status" value="1"/>
</dbReference>
<evidence type="ECO:0000313" key="3">
    <source>
        <dbReference type="EMBL" id="KAF2890446.1"/>
    </source>
</evidence>